<evidence type="ECO:0000256" key="4">
    <source>
        <dbReference type="ARBA" id="ARBA00022741"/>
    </source>
</evidence>
<evidence type="ECO:0000313" key="13">
    <source>
        <dbReference type="Proteomes" id="UP000054279"/>
    </source>
</evidence>
<dbReference type="EMBL" id="KN837156">
    <property type="protein sequence ID" value="KIJ38897.1"/>
    <property type="molecule type" value="Genomic_DNA"/>
</dbReference>
<feature type="domain" description="ABC transporter" evidence="10">
    <location>
        <begin position="1448"/>
        <end position="1721"/>
    </location>
</feature>
<feature type="region of interest" description="Disordered" evidence="8">
    <location>
        <begin position="1568"/>
        <end position="1597"/>
    </location>
</feature>
<dbReference type="CDD" id="cd03250">
    <property type="entry name" value="ABCC_MRP_domain1"/>
    <property type="match status" value="1"/>
</dbReference>
<dbReference type="HOGENOM" id="CLU_000604_27_3_1"/>
<feature type="transmembrane region" description="Helical" evidence="9">
    <location>
        <begin position="93"/>
        <end position="115"/>
    </location>
</feature>
<name>A0A0C9VBK7_SPHS4</name>
<feature type="transmembrane region" description="Helical" evidence="9">
    <location>
        <begin position="197"/>
        <end position="216"/>
    </location>
</feature>
<evidence type="ECO:0000256" key="2">
    <source>
        <dbReference type="ARBA" id="ARBA00022448"/>
    </source>
</evidence>
<feature type="transmembrane region" description="Helical" evidence="9">
    <location>
        <begin position="7"/>
        <end position="27"/>
    </location>
</feature>
<evidence type="ECO:0000256" key="8">
    <source>
        <dbReference type="SAM" id="MobiDB-lite"/>
    </source>
</evidence>
<dbReference type="InterPro" id="IPR003593">
    <property type="entry name" value="AAA+_ATPase"/>
</dbReference>
<keyword evidence="7 9" id="KW-0472">Membrane</keyword>
<feature type="transmembrane region" description="Helical" evidence="9">
    <location>
        <begin position="1164"/>
        <end position="1189"/>
    </location>
</feature>
<comment type="subcellular location">
    <subcellularLocation>
        <location evidence="1">Membrane</location>
    </subcellularLocation>
</comment>
<proteinExistence type="predicted"/>
<dbReference type="PROSITE" id="PS50893">
    <property type="entry name" value="ABC_TRANSPORTER_2"/>
    <property type="match status" value="2"/>
</dbReference>
<feature type="region of interest" description="Disordered" evidence="8">
    <location>
        <begin position="1005"/>
        <end position="1027"/>
    </location>
</feature>
<keyword evidence="5" id="KW-0067">ATP-binding</keyword>
<organism evidence="12 13">
    <name type="scientific">Sphaerobolus stellatus (strain SS14)</name>
    <dbReference type="NCBI Taxonomy" id="990650"/>
    <lineage>
        <taxon>Eukaryota</taxon>
        <taxon>Fungi</taxon>
        <taxon>Dikarya</taxon>
        <taxon>Basidiomycota</taxon>
        <taxon>Agaricomycotina</taxon>
        <taxon>Agaricomycetes</taxon>
        <taxon>Phallomycetidae</taxon>
        <taxon>Geastrales</taxon>
        <taxon>Sphaerobolaceae</taxon>
        <taxon>Sphaerobolus</taxon>
    </lineage>
</organism>
<feature type="transmembrane region" description="Helical" evidence="9">
    <location>
        <begin position="588"/>
        <end position="612"/>
    </location>
</feature>
<dbReference type="InterPro" id="IPR027417">
    <property type="entry name" value="P-loop_NTPase"/>
</dbReference>
<dbReference type="SUPFAM" id="SSF52540">
    <property type="entry name" value="P-loop containing nucleoside triphosphate hydrolases"/>
    <property type="match status" value="2"/>
</dbReference>
<evidence type="ECO:0000256" key="5">
    <source>
        <dbReference type="ARBA" id="ARBA00022840"/>
    </source>
</evidence>
<dbReference type="Pfam" id="PF00005">
    <property type="entry name" value="ABC_tran"/>
    <property type="match status" value="2"/>
</dbReference>
<dbReference type="GO" id="GO:0016887">
    <property type="term" value="F:ATP hydrolysis activity"/>
    <property type="evidence" value="ECO:0007669"/>
    <property type="project" value="InterPro"/>
</dbReference>
<evidence type="ECO:0000256" key="3">
    <source>
        <dbReference type="ARBA" id="ARBA00022692"/>
    </source>
</evidence>
<evidence type="ECO:0000256" key="1">
    <source>
        <dbReference type="ARBA" id="ARBA00004370"/>
    </source>
</evidence>
<gene>
    <name evidence="12" type="ORF">M422DRAFT_781226</name>
</gene>
<dbReference type="OrthoDB" id="6500128at2759"/>
<feature type="domain" description="ABC transporter" evidence="10">
    <location>
        <begin position="760"/>
        <end position="996"/>
    </location>
</feature>
<reference evidence="12 13" key="1">
    <citation type="submission" date="2014-06" db="EMBL/GenBank/DDBJ databases">
        <title>Evolutionary Origins and Diversification of the Mycorrhizal Mutualists.</title>
        <authorList>
            <consortium name="DOE Joint Genome Institute"/>
            <consortium name="Mycorrhizal Genomics Consortium"/>
            <person name="Kohler A."/>
            <person name="Kuo A."/>
            <person name="Nagy L.G."/>
            <person name="Floudas D."/>
            <person name="Copeland A."/>
            <person name="Barry K.W."/>
            <person name="Cichocki N."/>
            <person name="Veneault-Fourrey C."/>
            <person name="LaButti K."/>
            <person name="Lindquist E.A."/>
            <person name="Lipzen A."/>
            <person name="Lundell T."/>
            <person name="Morin E."/>
            <person name="Murat C."/>
            <person name="Riley R."/>
            <person name="Ohm R."/>
            <person name="Sun H."/>
            <person name="Tunlid A."/>
            <person name="Henrissat B."/>
            <person name="Grigoriev I.V."/>
            <person name="Hibbett D.S."/>
            <person name="Martin F."/>
        </authorList>
    </citation>
    <scope>NUCLEOTIDE SEQUENCE [LARGE SCALE GENOMIC DNA]</scope>
    <source>
        <strain evidence="12 13">SS14</strain>
    </source>
</reference>
<dbReference type="CDD" id="cd18604">
    <property type="entry name" value="ABC_6TM_VMR1_D2_like"/>
    <property type="match status" value="1"/>
</dbReference>
<dbReference type="SMART" id="SM00382">
    <property type="entry name" value="AAA"/>
    <property type="match status" value="2"/>
</dbReference>
<feature type="domain" description="ABC transmembrane type-1" evidence="11">
    <location>
        <begin position="1117"/>
        <end position="1405"/>
    </location>
</feature>
<evidence type="ECO:0008006" key="14">
    <source>
        <dbReference type="Google" id="ProtNLM"/>
    </source>
</evidence>
<dbReference type="PANTHER" id="PTHR24223:SF415">
    <property type="entry name" value="FI20190P1"/>
    <property type="match status" value="1"/>
</dbReference>
<dbReference type="Pfam" id="PF00664">
    <property type="entry name" value="ABC_membrane"/>
    <property type="match status" value="2"/>
</dbReference>
<dbReference type="InterPro" id="IPR036640">
    <property type="entry name" value="ABC1_TM_sf"/>
</dbReference>
<dbReference type="Proteomes" id="UP000054279">
    <property type="component" value="Unassembled WGS sequence"/>
</dbReference>
<keyword evidence="3 9" id="KW-0812">Transmembrane</keyword>
<feature type="transmembrane region" description="Helical" evidence="9">
    <location>
        <begin position="1249"/>
        <end position="1280"/>
    </location>
</feature>
<dbReference type="Gene3D" id="3.40.50.300">
    <property type="entry name" value="P-loop containing nucleotide triphosphate hydrolases"/>
    <property type="match status" value="2"/>
</dbReference>
<evidence type="ECO:0000256" key="6">
    <source>
        <dbReference type="ARBA" id="ARBA00022989"/>
    </source>
</evidence>
<dbReference type="GO" id="GO:0005524">
    <property type="term" value="F:ATP binding"/>
    <property type="evidence" value="ECO:0007669"/>
    <property type="project" value="UniProtKB-KW"/>
</dbReference>
<feature type="transmembrane region" description="Helical" evidence="9">
    <location>
        <begin position="497"/>
        <end position="520"/>
    </location>
</feature>
<dbReference type="InterPro" id="IPR017871">
    <property type="entry name" value="ABC_transporter-like_CS"/>
</dbReference>
<feature type="transmembrane region" description="Helical" evidence="9">
    <location>
        <begin position="1357"/>
        <end position="1384"/>
    </location>
</feature>
<accession>A0A0C9VBK7</accession>
<evidence type="ECO:0000313" key="12">
    <source>
        <dbReference type="EMBL" id="KIJ38897.1"/>
    </source>
</evidence>
<keyword evidence="6 9" id="KW-1133">Transmembrane helix</keyword>
<evidence type="ECO:0000256" key="9">
    <source>
        <dbReference type="SAM" id="Phobius"/>
    </source>
</evidence>
<sequence length="1743" mass="193273">MARLLELLITLPPFILTGFLVLFRLPIPIPTFIYNIVKAFIPSLTVKEAEELDVQFALDDAKTARGHTTSHEEIEPAPTYLAPKDVPSGWKNVLLRTFSFLEVVVWTVLSVYNLVNHIRRRYHGPFILIAPYTPFFILFSWAYTFLRLIGGAKRVTPPYDIFILLLTHFTCAGGALLYQVLYIDIRDTTALWEREAQWINFAVITVLTVVLLSMPLNVRRELPERDDKLVTSPEDYTTLWGWATFNWVNPLVSSSKTRLEDENVWDLSSTIKTRYTFWLYNNTPASTVFRRLLISNGFDLVVDFLLTEVSVFLDFTGPYFLQRILSGLENPGSTPQEQYETRKSLYLFAVLSFACTLVKAENDLQHLWYGRRAASRVGTQLSAAIYDKALRITDQSGVTSKKKDEDPSSSPGSGKASGTTTPTKDAGKNKGKDAKKEAKDAKKAKKDKEDEDPQNSGGASVGKIVNLMGIDSKKLQDQVSSMPHIYMAPFQLALSCVYLYNLLGISAFAGFGTMVIVLPLSKLLADQVMKINKGSLAAKDERMKMVDEMFGSIKFIKFFAWEEQWIAKIVKQRMVEMKWLAKSRNVNIMYSLLWGLVPNSISVISFLVYILLGNKLTVSTAFTAIRLFDMLRLPLGVLPYAMITYAQTKVSLDRLSLFFDEGEVPDEVSAFTRPITPQAEELKIENASFKWTTGGVREKEVDGKDGKGKGKDLPNAPITTGPAHATASEAPLTPAEHFTEEPTLVDGLGESSESTVFGDLDRSSLSASPVEKVSFELRDINLTLEKGKLTVVTGPTASGKTALLMALLGEMDRIDGSQIIPKNPSVVDRHGLMNSIAYAAQTPWLQQQSIRDNIIFEYPFDQERYDAVIEACALNPDFKALEDGDLTEIGSKGVSLSGGQKARVALARAVYARTQYLILDDIFSAVDSHTARFLFESLLRGPLVANRTVLLVTHHVELVLPGTHYLIQMAEGRIVRQGTLAELKARGELDFIEHEVKEDTVEEALEDADETKKAAPTAPAVPESERKKARKLVDDEIRSEGGVKWKIYKTYLKASGYGTWVFVVFGIIAAEICDIGTRVWMTIWGNAYNQSPIYTLASAAFSSSPVKAITEAWPAQILLGVPTLMNSTITSFVNLNAPAAANLNNFTTTTLPDIKFPDANVHPLFYVAVYCGIGLFATMMATATEWILFTGGMRSGLALFKMLIKRLAHSTFRFFDTTPTGRILNRFGKDFETTDGMLPFMLHHCTTSVASFLGSVITVIFVVPWFTPFAVVIAIAYVRLSIGYLRTGRDLRRMESTSRSPILAGFSDLVSGIVTVRAFSKERQFLNGHFKRVDTSNRFWYFSWMLNRWLLVRFDSIGGISVFAATIFVLSGYISVGMAALSIVSAMNFSMSVYWTCRGFTELELALNAVERIVEYLEVPQEPASIEENNRPPAYWPSSTDNDSMLVVEDLEVKYAPELPSVLNGISFSLKARERVGLLGRTGCGKSTLAMTLLRFVEPTSGRILIDGIDITKIGTFDLRSRLTFIPQDATLFAGTIRENLDPFNEHTDAECLDALARVHLITPDSRKSSRAPSIIQSDRDDDATEAGPSAPSMIGSETAILGENDGKVIITLDSDVSAGGQNFSNGQRQLLAMARALLRQSAVVILDEATSSIDKAADVKIQGAIREEFNRSLLLTIAHRIGTVIDFDRLIVLDKGRIAEFDTPYNLISKEGGIFREMCIQSGTFTELEAAAKAQAQAQGLI</sequence>
<evidence type="ECO:0000259" key="11">
    <source>
        <dbReference type="PROSITE" id="PS50929"/>
    </source>
</evidence>
<dbReference type="PROSITE" id="PS00211">
    <property type="entry name" value="ABC_TRANSPORTER_1"/>
    <property type="match status" value="1"/>
</dbReference>
<dbReference type="InterPro" id="IPR011527">
    <property type="entry name" value="ABC1_TM_dom"/>
</dbReference>
<keyword evidence="13" id="KW-1185">Reference proteome</keyword>
<protein>
    <recommendedName>
        <fullName evidence="14">ATP-dependent bile acid permease</fullName>
    </recommendedName>
</protein>
<keyword evidence="4" id="KW-0547">Nucleotide-binding</keyword>
<dbReference type="CDD" id="cd03244">
    <property type="entry name" value="ABCC_MRP_domain2"/>
    <property type="match status" value="1"/>
</dbReference>
<dbReference type="InterPro" id="IPR003439">
    <property type="entry name" value="ABC_transporter-like_ATP-bd"/>
</dbReference>
<keyword evidence="2" id="KW-0813">Transport</keyword>
<feature type="transmembrane region" description="Helical" evidence="9">
    <location>
        <begin position="161"/>
        <end position="185"/>
    </location>
</feature>
<dbReference type="InterPro" id="IPR050173">
    <property type="entry name" value="ABC_transporter_C-like"/>
</dbReference>
<evidence type="ECO:0000256" key="7">
    <source>
        <dbReference type="ARBA" id="ARBA00023136"/>
    </source>
</evidence>
<dbReference type="CDD" id="cd18596">
    <property type="entry name" value="ABC_6TM_VMR1_D1_like"/>
    <property type="match status" value="1"/>
</dbReference>
<dbReference type="PROSITE" id="PS50929">
    <property type="entry name" value="ABC_TM1F"/>
    <property type="match status" value="2"/>
</dbReference>
<feature type="transmembrane region" description="Helical" evidence="9">
    <location>
        <begin position="127"/>
        <end position="149"/>
    </location>
</feature>
<evidence type="ECO:0000259" key="10">
    <source>
        <dbReference type="PROSITE" id="PS50893"/>
    </source>
</evidence>
<dbReference type="GO" id="GO:0140359">
    <property type="term" value="F:ABC-type transporter activity"/>
    <property type="evidence" value="ECO:0007669"/>
    <property type="project" value="InterPro"/>
</dbReference>
<dbReference type="Gene3D" id="1.20.1560.10">
    <property type="entry name" value="ABC transporter type 1, transmembrane domain"/>
    <property type="match status" value="2"/>
</dbReference>
<feature type="compositionally biased region" description="Low complexity" evidence="8">
    <location>
        <begin position="408"/>
        <end position="424"/>
    </location>
</feature>
<feature type="region of interest" description="Disordered" evidence="8">
    <location>
        <begin position="396"/>
        <end position="460"/>
    </location>
</feature>
<dbReference type="GO" id="GO:0016020">
    <property type="term" value="C:membrane"/>
    <property type="evidence" value="ECO:0007669"/>
    <property type="project" value="UniProtKB-SubCell"/>
</dbReference>
<dbReference type="PANTHER" id="PTHR24223">
    <property type="entry name" value="ATP-BINDING CASSETTE SUB-FAMILY C"/>
    <property type="match status" value="1"/>
</dbReference>
<feature type="compositionally biased region" description="Basic and acidic residues" evidence="8">
    <location>
        <begin position="425"/>
        <end position="441"/>
    </location>
</feature>
<feature type="compositionally biased region" description="Basic and acidic residues" evidence="8">
    <location>
        <begin position="697"/>
        <end position="712"/>
    </location>
</feature>
<dbReference type="SUPFAM" id="SSF90123">
    <property type="entry name" value="ABC transporter transmembrane region"/>
    <property type="match status" value="2"/>
</dbReference>
<feature type="region of interest" description="Disordered" evidence="8">
    <location>
        <begin position="697"/>
        <end position="729"/>
    </location>
</feature>
<feature type="domain" description="ABC transmembrane type-1" evidence="11">
    <location>
        <begin position="309"/>
        <end position="647"/>
    </location>
</feature>